<name>A0A9P3LBC9_9APHY</name>
<accession>A0A9P3LBC9</accession>
<feature type="region of interest" description="Disordered" evidence="1">
    <location>
        <begin position="66"/>
        <end position="119"/>
    </location>
</feature>
<evidence type="ECO:0000313" key="3">
    <source>
        <dbReference type="Proteomes" id="UP000703269"/>
    </source>
</evidence>
<reference evidence="2 3" key="1">
    <citation type="submission" date="2021-08" db="EMBL/GenBank/DDBJ databases">
        <title>Draft Genome Sequence of Phanerochaete sordida strain YK-624.</title>
        <authorList>
            <person name="Mori T."/>
            <person name="Dohra H."/>
            <person name="Suzuki T."/>
            <person name="Kawagishi H."/>
            <person name="Hirai H."/>
        </authorList>
    </citation>
    <scope>NUCLEOTIDE SEQUENCE [LARGE SCALE GENOMIC DNA]</scope>
    <source>
        <strain evidence="2 3">YK-624</strain>
    </source>
</reference>
<evidence type="ECO:0000313" key="2">
    <source>
        <dbReference type="EMBL" id="GJE87913.1"/>
    </source>
</evidence>
<protein>
    <submittedName>
        <fullName evidence="2">Uncharacterized protein</fullName>
    </submittedName>
</protein>
<feature type="compositionally biased region" description="Low complexity" evidence="1">
    <location>
        <begin position="86"/>
        <end position="100"/>
    </location>
</feature>
<organism evidence="2 3">
    <name type="scientific">Phanerochaete sordida</name>
    <dbReference type="NCBI Taxonomy" id="48140"/>
    <lineage>
        <taxon>Eukaryota</taxon>
        <taxon>Fungi</taxon>
        <taxon>Dikarya</taxon>
        <taxon>Basidiomycota</taxon>
        <taxon>Agaricomycotina</taxon>
        <taxon>Agaricomycetes</taxon>
        <taxon>Polyporales</taxon>
        <taxon>Phanerochaetaceae</taxon>
        <taxon>Phanerochaete</taxon>
    </lineage>
</organism>
<dbReference type="Proteomes" id="UP000703269">
    <property type="component" value="Unassembled WGS sequence"/>
</dbReference>
<gene>
    <name evidence="2" type="ORF">PsYK624_039960</name>
</gene>
<comment type="caution">
    <text evidence="2">The sequence shown here is derived from an EMBL/GenBank/DDBJ whole genome shotgun (WGS) entry which is preliminary data.</text>
</comment>
<dbReference type="AlphaFoldDB" id="A0A9P3LBC9"/>
<evidence type="ECO:0000256" key="1">
    <source>
        <dbReference type="SAM" id="MobiDB-lite"/>
    </source>
</evidence>
<sequence>MQSQVQIIQTLYRLDGAVVLVTTYMALVEVNGAPVGYMVSQSSAAYYFVLASREVRCSPPVAPRAGSGVAQAPAVPEEPHVERAARPATQAPAQPYTPAAKRPREETHAPGAPPAKRVAASATAGALPAPQPTAAAAAYVYLPLVWQTALQVVQHVWHTPPPGMGACARTRLDALRLRVLAVRLARVGSRLRGVRGLPRARGELDRVRMLRGHFG</sequence>
<keyword evidence="3" id="KW-1185">Reference proteome</keyword>
<dbReference type="EMBL" id="BPQB01000008">
    <property type="protein sequence ID" value="GJE87913.1"/>
    <property type="molecule type" value="Genomic_DNA"/>
</dbReference>
<proteinExistence type="predicted"/>